<sequence>MDGAFRHGGDKLKKWENIVPLFQPPYSPEVNPVESLRHHIREKGEIQEYYFSQPKGGRKKIGTSNKHSIINADYQ</sequence>
<evidence type="ECO:0000313" key="2">
    <source>
        <dbReference type="EMBL" id="KAA6344372.1"/>
    </source>
</evidence>
<dbReference type="EMBL" id="SNRY01000221">
    <property type="protein sequence ID" value="KAA6344372.1"/>
    <property type="molecule type" value="Genomic_DNA"/>
</dbReference>
<protein>
    <recommendedName>
        <fullName evidence="3">Tc1-like transposase DDE domain-containing protein</fullName>
    </recommendedName>
</protein>
<evidence type="ECO:0000256" key="1">
    <source>
        <dbReference type="SAM" id="MobiDB-lite"/>
    </source>
</evidence>
<dbReference type="AlphaFoldDB" id="A0A5J4SF41"/>
<reference evidence="2" key="1">
    <citation type="submission" date="2019-03" db="EMBL/GenBank/DDBJ databases">
        <title>Single cell metagenomics reveals metabolic interactions within the superorganism composed of flagellate Streblomastix strix and complex community of Bacteroidetes bacteria on its surface.</title>
        <authorList>
            <person name="Treitli S.C."/>
            <person name="Kolisko M."/>
            <person name="Husnik F."/>
            <person name="Keeling P."/>
            <person name="Hampl V."/>
        </authorList>
    </citation>
    <scope>NUCLEOTIDE SEQUENCE</scope>
    <source>
        <strain evidence="2">STM</strain>
    </source>
</reference>
<feature type="compositionally biased region" description="Polar residues" evidence="1">
    <location>
        <begin position="62"/>
        <end position="75"/>
    </location>
</feature>
<name>A0A5J4SF41_9ZZZZ</name>
<feature type="region of interest" description="Disordered" evidence="1">
    <location>
        <begin position="55"/>
        <end position="75"/>
    </location>
</feature>
<gene>
    <name evidence="2" type="ORF">EZS27_007991</name>
</gene>
<accession>A0A5J4SF41</accession>
<organism evidence="2">
    <name type="scientific">termite gut metagenome</name>
    <dbReference type="NCBI Taxonomy" id="433724"/>
    <lineage>
        <taxon>unclassified sequences</taxon>
        <taxon>metagenomes</taxon>
        <taxon>organismal metagenomes</taxon>
    </lineage>
</organism>
<evidence type="ECO:0008006" key="3">
    <source>
        <dbReference type="Google" id="ProtNLM"/>
    </source>
</evidence>
<comment type="caution">
    <text evidence="2">The sequence shown here is derived from an EMBL/GenBank/DDBJ whole genome shotgun (WGS) entry which is preliminary data.</text>
</comment>
<proteinExistence type="predicted"/>